<feature type="compositionally biased region" description="Acidic residues" evidence="1">
    <location>
        <begin position="401"/>
        <end position="412"/>
    </location>
</feature>
<dbReference type="EMBL" id="SGPL01000268">
    <property type="protein sequence ID" value="THH14560.1"/>
    <property type="molecule type" value="Genomic_DNA"/>
</dbReference>
<feature type="compositionally biased region" description="Basic residues" evidence="1">
    <location>
        <begin position="83"/>
        <end position="92"/>
    </location>
</feature>
<proteinExistence type="predicted"/>
<sequence>MDDAALAQLSRSEIQNLARFFKVKANIKTATIISLLLEKYPEGVPPAIWEAKQKISIPAQSSHTPDRPRIFTSPPRTSPQTRTVRKKAQAHRIAREPPTPFQADGSASRSSSITIPLDALEFIQRSKGSTPSRPPTPSVVRTTPEAELQIADEETLRRVTDIMQSISDNNRRAAERIHDILHQARKLQADINQRREQLRGERGHRERMEAFIAYHARRGSEGTEDDIRENSPHMNLDLEVGDASEMENQQENQHEVQANAGLAVKDSNSPVVPSPPRSPGLPWNVTFGDYPGSSQTLPLSPAAPIGPGELSYTPLPSQEYQFSDVPGFIPSYPDHAPHFPSSPPSTLQKRKRSLSVDEGPYPNNSAYFERNGNRPRYSFEPHPEGLTEEDIDELDRSNVEEMLDIEPADEGPEQQTPAPLDQAEERSFLGVAVSKLFGWQR</sequence>
<comment type="caution">
    <text evidence="2">The sequence shown here is derived from an EMBL/GenBank/DDBJ whole genome shotgun (WGS) entry which is preliminary data.</text>
</comment>
<evidence type="ECO:0000256" key="1">
    <source>
        <dbReference type="SAM" id="MobiDB-lite"/>
    </source>
</evidence>
<organism evidence="2 3">
    <name type="scientific">Bondarzewia mesenterica</name>
    <dbReference type="NCBI Taxonomy" id="1095465"/>
    <lineage>
        <taxon>Eukaryota</taxon>
        <taxon>Fungi</taxon>
        <taxon>Dikarya</taxon>
        <taxon>Basidiomycota</taxon>
        <taxon>Agaricomycotina</taxon>
        <taxon>Agaricomycetes</taxon>
        <taxon>Russulales</taxon>
        <taxon>Bondarzewiaceae</taxon>
        <taxon>Bondarzewia</taxon>
    </lineage>
</organism>
<accession>A0A4S4LW51</accession>
<keyword evidence="3" id="KW-1185">Reference proteome</keyword>
<feature type="compositionally biased region" description="Low complexity" evidence="1">
    <location>
        <begin position="72"/>
        <end position="82"/>
    </location>
</feature>
<feature type="region of interest" description="Disordered" evidence="1">
    <location>
        <begin position="125"/>
        <end position="144"/>
    </location>
</feature>
<evidence type="ECO:0000313" key="3">
    <source>
        <dbReference type="Proteomes" id="UP000310158"/>
    </source>
</evidence>
<evidence type="ECO:0000313" key="2">
    <source>
        <dbReference type="EMBL" id="THH14560.1"/>
    </source>
</evidence>
<dbReference type="Proteomes" id="UP000310158">
    <property type="component" value="Unassembled WGS sequence"/>
</dbReference>
<feature type="region of interest" description="Disordered" evidence="1">
    <location>
        <begin position="58"/>
        <end position="110"/>
    </location>
</feature>
<name>A0A4S4LW51_9AGAM</name>
<reference evidence="2 3" key="1">
    <citation type="submission" date="2019-02" db="EMBL/GenBank/DDBJ databases">
        <title>Genome sequencing of the rare red list fungi Bondarzewia mesenterica.</title>
        <authorList>
            <person name="Buettner E."/>
            <person name="Kellner H."/>
        </authorList>
    </citation>
    <scope>NUCLEOTIDE SEQUENCE [LARGE SCALE GENOMIC DNA]</scope>
    <source>
        <strain evidence="2 3">DSM 108281</strain>
    </source>
</reference>
<gene>
    <name evidence="2" type="ORF">EW146_g5783</name>
</gene>
<dbReference type="AlphaFoldDB" id="A0A4S4LW51"/>
<feature type="region of interest" description="Disordered" evidence="1">
    <location>
        <begin position="328"/>
        <end position="425"/>
    </location>
</feature>
<protein>
    <submittedName>
        <fullName evidence="2">Uncharacterized protein</fullName>
    </submittedName>
</protein>
<dbReference type="OrthoDB" id="2804307at2759"/>